<evidence type="ECO:0000313" key="7">
    <source>
        <dbReference type="EMBL" id="NMH64798.1"/>
    </source>
</evidence>
<evidence type="ECO:0000313" key="8">
    <source>
        <dbReference type="Proteomes" id="UP000737113"/>
    </source>
</evidence>
<keyword evidence="4 6" id="KW-1133">Transmembrane helix</keyword>
<feature type="transmembrane region" description="Helical" evidence="6">
    <location>
        <begin position="144"/>
        <end position="169"/>
    </location>
</feature>
<dbReference type="InterPro" id="IPR002781">
    <property type="entry name" value="TM_pro_TauE-like"/>
</dbReference>
<feature type="transmembrane region" description="Helical" evidence="6">
    <location>
        <begin position="114"/>
        <end position="132"/>
    </location>
</feature>
<protein>
    <recommendedName>
        <fullName evidence="6">Probable membrane transporter protein</fullName>
    </recommendedName>
</protein>
<dbReference type="Proteomes" id="UP000737113">
    <property type="component" value="Unassembled WGS sequence"/>
</dbReference>
<sequence length="266" mass="27951">MDSVLWVFVDCLVLGALVGFLAGLLGIGGGLLVVPALIYLLPSVGINAEQLPHIAIATSLAAIILTSSSSARAHYNRGNIPWALFKPMMPGIIVGALAAAFISEQIPAHRLQQGFALFVLLMSAQMAFPRKAEAGRSLPGTWVLFWVSVSIALLAGMMGIGGGVLLVPFLTWCGLQMRHAVGFSAMTGLLISLVGSLGYVLAGADVPGLPQWTLGFIYLPALLGIVLTSMLMAPVGVRAASHWPTLVLKRIFAVLLFSLGLKLILT</sequence>
<name>A0A972FX01_9GAMM</name>
<evidence type="ECO:0000256" key="4">
    <source>
        <dbReference type="ARBA" id="ARBA00022989"/>
    </source>
</evidence>
<reference evidence="7" key="1">
    <citation type="submission" date="2020-04" db="EMBL/GenBank/DDBJ databases">
        <title>Description of Shewanella salipaludis sp. nov., isolated from a salt marsh.</title>
        <authorList>
            <person name="Park S."/>
            <person name="Yoon J.-H."/>
        </authorList>
    </citation>
    <scope>NUCLEOTIDE SEQUENCE</scope>
    <source>
        <strain evidence="7">SHSM-M6</strain>
    </source>
</reference>
<dbReference type="AlphaFoldDB" id="A0A972FX01"/>
<dbReference type="PANTHER" id="PTHR43483:SF3">
    <property type="entry name" value="MEMBRANE TRANSPORTER PROTEIN HI_0806-RELATED"/>
    <property type="match status" value="1"/>
</dbReference>
<evidence type="ECO:0000256" key="3">
    <source>
        <dbReference type="ARBA" id="ARBA00022692"/>
    </source>
</evidence>
<feature type="transmembrane region" description="Helical" evidence="6">
    <location>
        <begin position="83"/>
        <end position="102"/>
    </location>
</feature>
<organism evidence="7 8">
    <name type="scientific">Shewanella salipaludis</name>
    <dbReference type="NCBI Taxonomy" id="2723052"/>
    <lineage>
        <taxon>Bacteria</taxon>
        <taxon>Pseudomonadati</taxon>
        <taxon>Pseudomonadota</taxon>
        <taxon>Gammaproteobacteria</taxon>
        <taxon>Alteromonadales</taxon>
        <taxon>Shewanellaceae</taxon>
        <taxon>Shewanella</taxon>
    </lineage>
</organism>
<keyword evidence="5 6" id="KW-0472">Membrane</keyword>
<feature type="transmembrane region" description="Helical" evidence="6">
    <location>
        <begin position="247"/>
        <end position="265"/>
    </location>
</feature>
<proteinExistence type="inferred from homology"/>
<accession>A0A972FX01</accession>
<dbReference type="PANTHER" id="PTHR43483">
    <property type="entry name" value="MEMBRANE TRANSPORTER PROTEIN HI_0806-RELATED"/>
    <property type="match status" value="1"/>
</dbReference>
<evidence type="ECO:0000256" key="1">
    <source>
        <dbReference type="ARBA" id="ARBA00004141"/>
    </source>
</evidence>
<gene>
    <name evidence="7" type="ORF">HC757_06400</name>
</gene>
<keyword evidence="8" id="KW-1185">Reference proteome</keyword>
<comment type="similarity">
    <text evidence="2 6">Belongs to the 4-toluene sulfonate uptake permease (TSUP) (TC 2.A.102) family.</text>
</comment>
<dbReference type="Pfam" id="PF01925">
    <property type="entry name" value="TauE"/>
    <property type="match status" value="1"/>
</dbReference>
<feature type="transmembrane region" description="Helical" evidence="6">
    <location>
        <begin position="12"/>
        <end position="41"/>
    </location>
</feature>
<dbReference type="EMBL" id="JAAXYH010000003">
    <property type="protein sequence ID" value="NMH64798.1"/>
    <property type="molecule type" value="Genomic_DNA"/>
</dbReference>
<feature type="transmembrane region" description="Helical" evidence="6">
    <location>
        <begin position="181"/>
        <end position="202"/>
    </location>
</feature>
<dbReference type="GO" id="GO:0005886">
    <property type="term" value="C:plasma membrane"/>
    <property type="evidence" value="ECO:0007669"/>
    <property type="project" value="UniProtKB-SubCell"/>
</dbReference>
<dbReference type="RefSeq" id="WP_169563484.1">
    <property type="nucleotide sequence ID" value="NZ_JAAXYH010000003.1"/>
</dbReference>
<evidence type="ECO:0000256" key="6">
    <source>
        <dbReference type="RuleBase" id="RU363041"/>
    </source>
</evidence>
<comment type="subcellular location">
    <subcellularLocation>
        <location evidence="6">Cell membrane</location>
        <topology evidence="6">Multi-pass membrane protein</topology>
    </subcellularLocation>
    <subcellularLocation>
        <location evidence="1">Membrane</location>
        <topology evidence="1">Multi-pass membrane protein</topology>
    </subcellularLocation>
</comment>
<evidence type="ECO:0000256" key="2">
    <source>
        <dbReference type="ARBA" id="ARBA00009142"/>
    </source>
</evidence>
<comment type="caution">
    <text evidence="7">The sequence shown here is derived from an EMBL/GenBank/DDBJ whole genome shotgun (WGS) entry which is preliminary data.</text>
</comment>
<feature type="transmembrane region" description="Helical" evidence="6">
    <location>
        <begin position="214"/>
        <end position="235"/>
    </location>
</feature>
<keyword evidence="3 6" id="KW-0812">Transmembrane</keyword>
<feature type="transmembrane region" description="Helical" evidence="6">
    <location>
        <begin position="53"/>
        <end position="71"/>
    </location>
</feature>
<keyword evidence="6" id="KW-1003">Cell membrane</keyword>
<evidence type="ECO:0000256" key="5">
    <source>
        <dbReference type="ARBA" id="ARBA00023136"/>
    </source>
</evidence>